<evidence type="ECO:0000313" key="4">
    <source>
        <dbReference type="RefSeq" id="XP_026293559.2"/>
    </source>
</evidence>
<dbReference type="PANTHER" id="PTHR19303:SF73">
    <property type="entry name" value="PROTEIN PDC2"/>
    <property type="match status" value="1"/>
</dbReference>
<dbReference type="RefSeq" id="XP_026293559.2">
    <property type="nucleotide sequence ID" value="XM_026437774.2"/>
</dbReference>
<feature type="compositionally biased region" description="Low complexity" evidence="1">
    <location>
        <begin position="108"/>
        <end position="151"/>
    </location>
</feature>
<feature type="region of interest" description="Disordered" evidence="1">
    <location>
        <begin position="23"/>
        <end position="48"/>
    </location>
</feature>
<dbReference type="InterPro" id="IPR004875">
    <property type="entry name" value="DDE_SF_endonuclease_dom"/>
</dbReference>
<keyword evidence="3" id="KW-1185">Reference proteome</keyword>
<sequence length="501" mass="55991">MQNMKRQCLRPRGAYDDDYCDYETEINSDSDSSKSIRRSQIRSEEMSVYPKDLRALLRAKGEKRSSMQQLKNDPMTTSDGLPRKIKIEEDADNGMCRPPSAITPQTQSMSSSSSTSSSTLSSSPVPVMASTPAAVNSPSPSAPATATTTTCDPGAPPLLRVLQTLVDDGVDPDNLYYLAECGLQWKSLPASTLAKASLVGRKVSAAQYAAMVRAETLTLAACCSAAGHQLPLLVIGKHPDPRSMKHLRHDLGVVYKAQNPPWLTAFVAQDWLDSHFKKDVELRQQVTGKTGRIVLILEDRAALRKVVCPENVEIRYLPRGELVFKKRFDVLLTGVKRSYRAAQIKLLCNQPSPAVAPRLADLGAVDKFYIDYDLMDCIKLLRESWDEVPLDNLKRIWLQAPVAATLSMMAPCLNQVGGERIIKGEFLRQWMEQAEADEEGDICLKNVINVEEGTEFSDEEVEITHAFETIRKWSKKRPDYTQQTVNSLCNDYYDNYFCKRL</sequence>
<dbReference type="Pfam" id="PF03184">
    <property type="entry name" value="DDE_1"/>
    <property type="match status" value="1"/>
</dbReference>
<evidence type="ECO:0000259" key="2">
    <source>
        <dbReference type="Pfam" id="PF03184"/>
    </source>
</evidence>
<dbReference type="Proteomes" id="UP000504606">
    <property type="component" value="Unplaced"/>
</dbReference>
<dbReference type="InterPro" id="IPR050863">
    <property type="entry name" value="CenT-Element_Derived"/>
</dbReference>
<evidence type="ECO:0000256" key="1">
    <source>
        <dbReference type="SAM" id="MobiDB-lite"/>
    </source>
</evidence>
<evidence type="ECO:0000313" key="3">
    <source>
        <dbReference type="Proteomes" id="UP000504606"/>
    </source>
</evidence>
<dbReference type="KEGG" id="foc:113217741"/>
<feature type="compositionally biased region" description="Polar residues" evidence="1">
    <location>
        <begin position="66"/>
        <end position="79"/>
    </location>
</feature>
<feature type="region of interest" description="Disordered" evidence="1">
    <location>
        <begin position="60"/>
        <end position="151"/>
    </location>
</feature>
<reference evidence="4" key="1">
    <citation type="submission" date="2025-08" db="UniProtKB">
        <authorList>
            <consortium name="RefSeq"/>
        </authorList>
    </citation>
    <scope>IDENTIFICATION</scope>
    <source>
        <tissue evidence="4">Whole organism</tissue>
    </source>
</reference>
<dbReference type="GO" id="GO:0005634">
    <property type="term" value="C:nucleus"/>
    <property type="evidence" value="ECO:0007669"/>
    <property type="project" value="TreeGrafter"/>
</dbReference>
<organism evidence="3 4">
    <name type="scientific">Frankliniella occidentalis</name>
    <name type="common">Western flower thrips</name>
    <name type="synonym">Euthrips occidentalis</name>
    <dbReference type="NCBI Taxonomy" id="133901"/>
    <lineage>
        <taxon>Eukaryota</taxon>
        <taxon>Metazoa</taxon>
        <taxon>Ecdysozoa</taxon>
        <taxon>Arthropoda</taxon>
        <taxon>Hexapoda</taxon>
        <taxon>Insecta</taxon>
        <taxon>Pterygota</taxon>
        <taxon>Neoptera</taxon>
        <taxon>Paraneoptera</taxon>
        <taxon>Thysanoptera</taxon>
        <taxon>Terebrantia</taxon>
        <taxon>Thripoidea</taxon>
        <taxon>Thripidae</taxon>
        <taxon>Frankliniella</taxon>
    </lineage>
</organism>
<dbReference type="GO" id="GO:0003677">
    <property type="term" value="F:DNA binding"/>
    <property type="evidence" value="ECO:0007669"/>
    <property type="project" value="TreeGrafter"/>
</dbReference>
<name>A0A6J1TJ64_FRAOC</name>
<dbReference type="GeneID" id="113217741"/>
<accession>A0A6J1TJ64</accession>
<protein>
    <submittedName>
        <fullName evidence="4">Tigger transposable element-derived protein 4-like</fullName>
    </submittedName>
</protein>
<dbReference type="OrthoDB" id="8028904at2759"/>
<gene>
    <name evidence="4" type="primary">LOC113217741</name>
</gene>
<feature type="domain" description="DDE-1" evidence="2">
    <location>
        <begin position="215"/>
        <end position="397"/>
    </location>
</feature>
<proteinExistence type="predicted"/>
<dbReference type="AlphaFoldDB" id="A0A6J1TJ64"/>
<dbReference type="PANTHER" id="PTHR19303">
    <property type="entry name" value="TRANSPOSON"/>
    <property type="match status" value="1"/>
</dbReference>